<evidence type="ECO:0000256" key="3">
    <source>
        <dbReference type="ARBA" id="ARBA00023125"/>
    </source>
</evidence>
<keyword evidence="9" id="KW-1185">Reference proteome</keyword>
<gene>
    <name evidence="8" type="ORF">BWQ96_00551</name>
</gene>
<feature type="compositionally biased region" description="Pro residues" evidence="6">
    <location>
        <begin position="63"/>
        <end position="105"/>
    </location>
</feature>
<dbReference type="PROSITE" id="PS00036">
    <property type="entry name" value="BZIP_BASIC"/>
    <property type="match status" value="1"/>
</dbReference>
<dbReference type="Pfam" id="PF00170">
    <property type="entry name" value="bZIP_1"/>
    <property type="match status" value="1"/>
</dbReference>
<dbReference type="GO" id="GO:0005634">
    <property type="term" value="C:nucleus"/>
    <property type="evidence" value="ECO:0007669"/>
    <property type="project" value="UniProtKB-SubCell"/>
</dbReference>
<dbReference type="InterPro" id="IPR046347">
    <property type="entry name" value="bZIP_sf"/>
</dbReference>
<keyword evidence="4" id="KW-0804">Transcription</keyword>
<keyword evidence="3" id="KW-0238">DNA-binding</keyword>
<evidence type="ECO:0000259" key="7">
    <source>
        <dbReference type="PROSITE" id="PS50217"/>
    </source>
</evidence>
<dbReference type="PROSITE" id="PS50217">
    <property type="entry name" value="BZIP"/>
    <property type="match status" value="1"/>
</dbReference>
<evidence type="ECO:0000313" key="8">
    <source>
        <dbReference type="EMBL" id="PXF49673.1"/>
    </source>
</evidence>
<comment type="subcellular location">
    <subcellularLocation>
        <location evidence="1">Nucleus</location>
    </subcellularLocation>
</comment>
<comment type="caution">
    <text evidence="8">The sequence shown here is derived from an EMBL/GenBank/DDBJ whole genome shotgun (WGS) entry which is preliminary data.</text>
</comment>
<proteinExistence type="predicted"/>
<feature type="region of interest" description="Disordered" evidence="6">
    <location>
        <begin position="62"/>
        <end position="178"/>
    </location>
</feature>
<dbReference type="InterPro" id="IPR045314">
    <property type="entry name" value="bZIP_plant_GBF1"/>
</dbReference>
<feature type="compositionally biased region" description="Low complexity" evidence="6">
    <location>
        <begin position="106"/>
        <end position="174"/>
    </location>
</feature>
<dbReference type="SMART" id="SM00338">
    <property type="entry name" value="BRLZ"/>
    <property type="match status" value="1"/>
</dbReference>
<dbReference type="GO" id="GO:0003700">
    <property type="term" value="F:DNA-binding transcription factor activity"/>
    <property type="evidence" value="ECO:0007669"/>
    <property type="project" value="InterPro"/>
</dbReference>
<accession>A0A2V3J5T7</accession>
<feature type="domain" description="BZIP" evidence="7">
    <location>
        <begin position="218"/>
        <end position="273"/>
    </location>
</feature>
<evidence type="ECO:0000256" key="2">
    <source>
        <dbReference type="ARBA" id="ARBA00023015"/>
    </source>
</evidence>
<sequence length="302" mass="32584">MDPHATDAFMSWDDLPALSLDPFSASPAPPSRHSDWSLSLYDPSALPDVTHVSLDGELAALPLVPPAKPEPTVLDPPAPPLPDPPRPPPPASNPSPPLSSSPPTPTVRASNNNNLLNNTNNSCLSPSSRRSRLSTPSIASPTLSPISPISKPPTSLSKSTTPTRPTSSISKPPTLSLKAKREREAALFPKEVLADLEGTTSAEVRKMNPSQRELVLYKRKLRNRLSARRSRQKRQATLSELQTQVDELRDLSARIVDVGLGLQQENERLRARLGCALSTISVLQAAKDDRHAAVPIQRKLGA</sequence>
<evidence type="ECO:0000256" key="6">
    <source>
        <dbReference type="SAM" id="MobiDB-lite"/>
    </source>
</evidence>
<dbReference type="InterPro" id="IPR004827">
    <property type="entry name" value="bZIP"/>
</dbReference>
<dbReference type="SUPFAM" id="SSF57959">
    <property type="entry name" value="Leucine zipper domain"/>
    <property type="match status" value="1"/>
</dbReference>
<evidence type="ECO:0000313" key="9">
    <source>
        <dbReference type="Proteomes" id="UP000247409"/>
    </source>
</evidence>
<reference evidence="8 9" key="1">
    <citation type="journal article" date="2018" name="Mol. Biol. Evol.">
        <title>Analysis of the draft genome of the red seaweed Gracilariopsis chorda provides insights into genome size evolution in Rhodophyta.</title>
        <authorList>
            <person name="Lee J."/>
            <person name="Yang E.C."/>
            <person name="Graf L."/>
            <person name="Yang J.H."/>
            <person name="Qiu H."/>
            <person name="Zel Zion U."/>
            <person name="Chan C.X."/>
            <person name="Stephens T.G."/>
            <person name="Weber A.P.M."/>
            <person name="Boo G.H."/>
            <person name="Boo S.M."/>
            <person name="Kim K.M."/>
            <person name="Shin Y."/>
            <person name="Jung M."/>
            <person name="Lee S.J."/>
            <person name="Yim H.S."/>
            <person name="Lee J.H."/>
            <person name="Bhattacharya D."/>
            <person name="Yoon H.S."/>
        </authorList>
    </citation>
    <scope>NUCLEOTIDE SEQUENCE [LARGE SCALE GENOMIC DNA]</scope>
    <source>
        <strain evidence="8 9">SKKU-2015</strain>
        <tissue evidence="8">Whole body</tissue>
    </source>
</reference>
<protein>
    <recommendedName>
        <fullName evidence="7">BZIP domain-containing protein</fullName>
    </recommendedName>
</protein>
<evidence type="ECO:0000256" key="5">
    <source>
        <dbReference type="ARBA" id="ARBA00023242"/>
    </source>
</evidence>
<feature type="region of interest" description="Disordered" evidence="6">
    <location>
        <begin position="1"/>
        <end position="48"/>
    </location>
</feature>
<dbReference type="OrthoDB" id="6035at2759"/>
<dbReference type="GO" id="GO:0003677">
    <property type="term" value="F:DNA binding"/>
    <property type="evidence" value="ECO:0007669"/>
    <property type="project" value="UniProtKB-KW"/>
</dbReference>
<dbReference type="Proteomes" id="UP000247409">
    <property type="component" value="Unassembled WGS sequence"/>
</dbReference>
<evidence type="ECO:0000256" key="4">
    <source>
        <dbReference type="ARBA" id="ARBA00023163"/>
    </source>
</evidence>
<keyword evidence="2" id="KW-0805">Transcription regulation</keyword>
<name>A0A2V3J5T7_9FLOR</name>
<evidence type="ECO:0000256" key="1">
    <source>
        <dbReference type="ARBA" id="ARBA00004123"/>
    </source>
</evidence>
<organism evidence="8 9">
    <name type="scientific">Gracilariopsis chorda</name>
    <dbReference type="NCBI Taxonomy" id="448386"/>
    <lineage>
        <taxon>Eukaryota</taxon>
        <taxon>Rhodophyta</taxon>
        <taxon>Florideophyceae</taxon>
        <taxon>Rhodymeniophycidae</taxon>
        <taxon>Gracilariales</taxon>
        <taxon>Gracilariaceae</taxon>
        <taxon>Gracilariopsis</taxon>
    </lineage>
</organism>
<dbReference type="CDD" id="cd14702">
    <property type="entry name" value="bZIP_plant_GBF1"/>
    <property type="match status" value="1"/>
</dbReference>
<dbReference type="EMBL" id="NBIV01000003">
    <property type="protein sequence ID" value="PXF49673.1"/>
    <property type="molecule type" value="Genomic_DNA"/>
</dbReference>
<keyword evidence="5" id="KW-0539">Nucleus</keyword>
<dbReference type="Gene3D" id="1.20.5.170">
    <property type="match status" value="1"/>
</dbReference>
<dbReference type="AlphaFoldDB" id="A0A2V3J5T7"/>